<dbReference type="KEGG" id="nid:NPIRD3C_0702"/>
<evidence type="ECO:0000256" key="1">
    <source>
        <dbReference type="SAM" id="Phobius"/>
    </source>
</evidence>
<sequence>MNNFNYFFTPVGPEYKKKFARNVGIAVLILFVFYGIMHLIGDISKPEETKMINDTLFTIPSAQEFLNMDCENLNHFYPEFPSEDVADAWITRMHECINEQEKVNDKHKVIELFKNTPEVKAFHMQYENARTSLRDDHISYFSGSEDGYLVRMNLFFDENNVMKNMDFHCYYQKVHQFELPQEDLVSKIEKYDCKEFAELENENYVQK</sequence>
<reference evidence="2 3" key="2">
    <citation type="journal article" date="2016" name="ISME J.">
        <title>Physiological and genomic characterization of two novel marine thaumarchaeal strains indicates niche differentiation.</title>
        <authorList>
            <person name="Bayer B."/>
            <person name="Vojvoda J."/>
            <person name="Offre P."/>
            <person name="Alves R.J."/>
            <person name="Elisabeth N.H."/>
            <person name="Garcia J.A."/>
            <person name="Volland J.M."/>
            <person name="Srivastava A."/>
            <person name="Schleper C."/>
            <person name="Herndl G.J."/>
        </authorList>
    </citation>
    <scope>NUCLEOTIDE SEQUENCE [LARGE SCALE GENOMIC DNA]</scope>
    <source>
        <strain evidence="2 3">D3C</strain>
    </source>
</reference>
<dbReference type="AlphaFoldDB" id="A0A0C5BUI4"/>
<keyword evidence="3" id="KW-1185">Reference proteome</keyword>
<accession>A0A0C5BUI4</accession>
<protein>
    <submittedName>
        <fullName evidence="2">Uncharacterized protein</fullName>
    </submittedName>
</protein>
<dbReference type="Proteomes" id="UP000032027">
    <property type="component" value="Chromosome"/>
</dbReference>
<reference evidence="3" key="1">
    <citation type="submission" date="2015-02" db="EMBL/GenBank/DDBJ databases">
        <title>Characterization of two novel Thaumarchaeota isolated from the Northern Adriatic Sea.</title>
        <authorList>
            <person name="Bayer B."/>
            <person name="Vojvoda J."/>
            <person name="Offre P."/>
            <person name="Srivastava A."/>
            <person name="Elisabeth N."/>
            <person name="Garcia J.A.L."/>
            <person name="Schleper C."/>
            <person name="Herndl G.J."/>
        </authorList>
    </citation>
    <scope>NUCLEOTIDE SEQUENCE [LARGE SCALE GENOMIC DNA]</scope>
    <source>
        <strain evidence="3">D3C</strain>
    </source>
</reference>
<dbReference type="RefSeq" id="WP_148702847.1">
    <property type="nucleotide sequence ID" value="NZ_CP010868.1"/>
</dbReference>
<proteinExistence type="predicted"/>
<evidence type="ECO:0000313" key="2">
    <source>
        <dbReference type="EMBL" id="AJM91916.1"/>
    </source>
</evidence>
<keyword evidence="1" id="KW-0472">Membrane</keyword>
<dbReference type="OrthoDB" id="378036at2157"/>
<dbReference type="PATRIC" id="fig|1582439.9.peg.718"/>
<dbReference type="HOGENOM" id="CLU_1323972_0_0_2"/>
<dbReference type="EMBL" id="CP010868">
    <property type="protein sequence ID" value="AJM91916.1"/>
    <property type="molecule type" value="Genomic_DNA"/>
</dbReference>
<gene>
    <name evidence="2" type="ORF">NPIRD3C_0702</name>
</gene>
<name>A0A0C5BUI4_9ARCH</name>
<evidence type="ECO:0000313" key="3">
    <source>
        <dbReference type="Proteomes" id="UP000032027"/>
    </source>
</evidence>
<feature type="transmembrane region" description="Helical" evidence="1">
    <location>
        <begin position="20"/>
        <end position="41"/>
    </location>
</feature>
<keyword evidence="1" id="KW-0812">Transmembrane</keyword>
<organism evidence="2 3">
    <name type="scientific">Nitrosopumilus piranensis</name>
    <dbReference type="NCBI Taxonomy" id="1582439"/>
    <lineage>
        <taxon>Archaea</taxon>
        <taxon>Nitrososphaerota</taxon>
        <taxon>Nitrososphaeria</taxon>
        <taxon>Nitrosopumilales</taxon>
        <taxon>Nitrosopumilaceae</taxon>
        <taxon>Nitrosopumilus</taxon>
    </lineage>
</organism>
<dbReference type="GeneID" id="41599868"/>
<reference evidence="2 3" key="3">
    <citation type="journal article" date="2019" name="Int. J. Syst. Evol. Microbiol.">
        <title>Nitrosopumilus adriaticus sp. nov. and Nitrosopumilus piranensis sp. nov., two ammonia-oxidizing archaea from the Adriatic Sea and members of the class Nitrososphaeria.</title>
        <authorList>
            <person name="Bayer B."/>
            <person name="Vojvoda J."/>
            <person name="Reinthaler T."/>
            <person name="Reyes C."/>
            <person name="Pinto M."/>
            <person name="Herndl G.J."/>
        </authorList>
    </citation>
    <scope>NUCLEOTIDE SEQUENCE [LARGE SCALE GENOMIC DNA]</scope>
    <source>
        <strain evidence="2 3">D3C</strain>
    </source>
</reference>
<keyword evidence="1" id="KW-1133">Transmembrane helix</keyword>